<dbReference type="PANTHER" id="PTHR42796:SF4">
    <property type="entry name" value="FUMARYLACETOACETATE HYDROLASE DOMAIN-CONTAINING PROTEIN 2A"/>
    <property type="match status" value="1"/>
</dbReference>
<comment type="similarity">
    <text evidence="1">Belongs to the FAH family.</text>
</comment>
<evidence type="ECO:0000259" key="3">
    <source>
        <dbReference type="Pfam" id="PF01557"/>
    </source>
</evidence>
<dbReference type="EMBL" id="CAEZZA010000040">
    <property type="protein sequence ID" value="CAB4742426.1"/>
    <property type="molecule type" value="Genomic_DNA"/>
</dbReference>
<dbReference type="Gene3D" id="3.90.850.10">
    <property type="entry name" value="Fumarylacetoacetase-like, C-terminal domain"/>
    <property type="match status" value="1"/>
</dbReference>
<evidence type="ECO:0000313" key="5">
    <source>
        <dbReference type="EMBL" id="CAB4863425.1"/>
    </source>
</evidence>
<dbReference type="InterPro" id="IPR011234">
    <property type="entry name" value="Fumarylacetoacetase-like_C"/>
</dbReference>
<dbReference type="GO" id="GO:0019752">
    <property type="term" value="P:carboxylic acid metabolic process"/>
    <property type="evidence" value="ECO:0007669"/>
    <property type="project" value="UniProtKB-ARBA"/>
</dbReference>
<protein>
    <submittedName>
        <fullName evidence="5">Unannotated protein</fullName>
    </submittedName>
</protein>
<dbReference type="SUPFAM" id="SSF56529">
    <property type="entry name" value="FAH"/>
    <property type="match status" value="1"/>
</dbReference>
<keyword evidence="2" id="KW-0479">Metal-binding</keyword>
<evidence type="ECO:0000313" key="4">
    <source>
        <dbReference type="EMBL" id="CAB4742426.1"/>
    </source>
</evidence>
<organism evidence="5">
    <name type="scientific">freshwater metagenome</name>
    <dbReference type="NCBI Taxonomy" id="449393"/>
    <lineage>
        <taxon>unclassified sequences</taxon>
        <taxon>metagenomes</taxon>
        <taxon>ecological metagenomes</taxon>
    </lineage>
</organism>
<evidence type="ECO:0000256" key="1">
    <source>
        <dbReference type="ARBA" id="ARBA00010211"/>
    </source>
</evidence>
<dbReference type="PANTHER" id="PTHR42796">
    <property type="entry name" value="FUMARYLACETOACETATE HYDROLASE DOMAIN-CONTAINING PROTEIN 2A-RELATED"/>
    <property type="match status" value="1"/>
</dbReference>
<dbReference type="Pfam" id="PF01557">
    <property type="entry name" value="FAA_hydrolase"/>
    <property type="match status" value="1"/>
</dbReference>
<dbReference type="AlphaFoldDB" id="A0A6J7D2S2"/>
<dbReference type="FunFam" id="3.90.850.10:FF:000002">
    <property type="entry name" value="2-hydroxyhepta-2,4-diene-1,7-dioate isomerase"/>
    <property type="match status" value="1"/>
</dbReference>
<dbReference type="InterPro" id="IPR036663">
    <property type="entry name" value="Fumarylacetoacetase_C_sf"/>
</dbReference>
<dbReference type="InterPro" id="IPR051121">
    <property type="entry name" value="FAH"/>
</dbReference>
<dbReference type="GO" id="GO:0016853">
    <property type="term" value="F:isomerase activity"/>
    <property type="evidence" value="ECO:0007669"/>
    <property type="project" value="UniProtKB-ARBA"/>
</dbReference>
<sequence length="282" mass="30043">MRLARFSSGSNISWGFVDQEDATYLRPASSNSPSLVEALGLGPILLAELYATSGGRIPIAEVTLHSPVDKPSKVICIGLNYADHAREAGMAIPERPLVFCKFPSSIVGPYDDIELPPESKKVDWEAELVVVMGSNALRVTAEQAASHIGGFMVANDVSARDVQADDGQFVRAKSFTSFCPLGPWVTTPDEVEDYSNLSVQLRVNGALMQNGNTSDLIANVSEIVSFCSHISMLEAGDIILTGTPAGVGAGMNPQQFLQEGDLMETTISGLGSLRNKIVSVAR</sequence>
<feature type="domain" description="Fumarylacetoacetase-like C-terminal" evidence="3">
    <location>
        <begin position="73"/>
        <end position="278"/>
    </location>
</feature>
<dbReference type="EMBL" id="CAFBLV010000032">
    <property type="protein sequence ID" value="CAB4863425.1"/>
    <property type="molecule type" value="Genomic_DNA"/>
</dbReference>
<gene>
    <name evidence="4" type="ORF">UFOPK2809_00424</name>
    <name evidence="5" type="ORF">UFOPK3425_00271</name>
</gene>
<evidence type="ECO:0000256" key="2">
    <source>
        <dbReference type="ARBA" id="ARBA00022723"/>
    </source>
</evidence>
<reference evidence="5" key="1">
    <citation type="submission" date="2020-05" db="EMBL/GenBank/DDBJ databases">
        <authorList>
            <person name="Chiriac C."/>
            <person name="Salcher M."/>
            <person name="Ghai R."/>
            <person name="Kavagutti S V."/>
        </authorList>
    </citation>
    <scope>NUCLEOTIDE SEQUENCE</scope>
</reference>
<dbReference type="GO" id="GO:0046872">
    <property type="term" value="F:metal ion binding"/>
    <property type="evidence" value="ECO:0007669"/>
    <property type="project" value="UniProtKB-KW"/>
</dbReference>
<accession>A0A6J7D2S2</accession>
<proteinExistence type="inferred from homology"/>
<name>A0A6J7D2S2_9ZZZZ</name>